<dbReference type="AlphaFoldDB" id="A0A9W9WEE2"/>
<accession>A0A9W9WEE2</accession>
<sequence length="74" mass="8199">MHSIWRAPTMSISVDLVVTLTEAVNLQREALRSMVSTKGRWLAVEDESSVRNRCGLPSHNLVTNVVFGSAGKCW</sequence>
<reference evidence="2" key="1">
    <citation type="submission" date="2022-12" db="EMBL/GenBank/DDBJ databases">
        <authorList>
            <person name="Petersen C."/>
        </authorList>
    </citation>
    <scope>NUCLEOTIDE SEQUENCE</scope>
    <source>
        <strain evidence="2">IBT 17660</strain>
    </source>
</reference>
<dbReference type="OrthoDB" id="10339360at2759"/>
<evidence type="ECO:0000313" key="3">
    <source>
        <dbReference type="Proteomes" id="UP001147760"/>
    </source>
</evidence>
<gene>
    <name evidence="2" type="ORF">N7530_011717</name>
</gene>
<protein>
    <submittedName>
        <fullName evidence="2">Uncharacterized protein</fullName>
    </submittedName>
</protein>
<organism evidence="2 3">
    <name type="scientific">Penicillium desertorum</name>
    <dbReference type="NCBI Taxonomy" id="1303715"/>
    <lineage>
        <taxon>Eukaryota</taxon>
        <taxon>Fungi</taxon>
        <taxon>Dikarya</taxon>
        <taxon>Ascomycota</taxon>
        <taxon>Pezizomycotina</taxon>
        <taxon>Eurotiomycetes</taxon>
        <taxon>Eurotiomycetidae</taxon>
        <taxon>Eurotiales</taxon>
        <taxon>Aspergillaceae</taxon>
        <taxon>Penicillium</taxon>
    </lineage>
</organism>
<comment type="caution">
    <text evidence="2">The sequence shown here is derived from an EMBL/GenBank/DDBJ whole genome shotgun (WGS) entry which is preliminary data.</text>
</comment>
<feature type="chain" id="PRO_5040786553" evidence="1">
    <location>
        <begin position="24"/>
        <end position="74"/>
    </location>
</feature>
<evidence type="ECO:0000256" key="1">
    <source>
        <dbReference type="SAM" id="SignalP"/>
    </source>
</evidence>
<evidence type="ECO:0000313" key="2">
    <source>
        <dbReference type="EMBL" id="KAJ5456443.1"/>
    </source>
</evidence>
<dbReference type="Proteomes" id="UP001147760">
    <property type="component" value="Unassembled WGS sequence"/>
</dbReference>
<proteinExistence type="predicted"/>
<reference evidence="2" key="2">
    <citation type="journal article" date="2023" name="IMA Fungus">
        <title>Comparative genomic study of the Penicillium genus elucidates a diverse pangenome and 15 lateral gene transfer events.</title>
        <authorList>
            <person name="Petersen C."/>
            <person name="Sorensen T."/>
            <person name="Nielsen M.R."/>
            <person name="Sondergaard T.E."/>
            <person name="Sorensen J.L."/>
            <person name="Fitzpatrick D.A."/>
            <person name="Frisvad J.C."/>
            <person name="Nielsen K.L."/>
        </authorList>
    </citation>
    <scope>NUCLEOTIDE SEQUENCE</scope>
    <source>
        <strain evidence="2">IBT 17660</strain>
    </source>
</reference>
<dbReference type="EMBL" id="JAPWDO010000009">
    <property type="protein sequence ID" value="KAJ5456443.1"/>
    <property type="molecule type" value="Genomic_DNA"/>
</dbReference>
<feature type="signal peptide" evidence="1">
    <location>
        <begin position="1"/>
        <end position="23"/>
    </location>
</feature>
<keyword evidence="3" id="KW-1185">Reference proteome</keyword>
<keyword evidence="1" id="KW-0732">Signal</keyword>
<name>A0A9W9WEE2_9EURO</name>